<feature type="non-terminal residue" evidence="1">
    <location>
        <position position="58"/>
    </location>
</feature>
<sequence length="58" mass="7117">CCKENRQIYYLLKPPHSVLGCQYNSKNLPLQRHENYLQDIVTIEYLNRLLRKRKVQER</sequence>
<protein>
    <submittedName>
        <fullName evidence="1">15823_t:CDS:1</fullName>
    </submittedName>
</protein>
<dbReference type="EMBL" id="CAJVQC010074964">
    <property type="protein sequence ID" value="CAG8813462.1"/>
    <property type="molecule type" value="Genomic_DNA"/>
</dbReference>
<evidence type="ECO:0000313" key="1">
    <source>
        <dbReference type="EMBL" id="CAG8813462.1"/>
    </source>
</evidence>
<accession>A0ACA9RXI0</accession>
<proteinExistence type="predicted"/>
<dbReference type="Proteomes" id="UP000789920">
    <property type="component" value="Unassembled WGS sequence"/>
</dbReference>
<evidence type="ECO:0000313" key="2">
    <source>
        <dbReference type="Proteomes" id="UP000789920"/>
    </source>
</evidence>
<organism evidence="1 2">
    <name type="scientific">Racocetra persica</name>
    <dbReference type="NCBI Taxonomy" id="160502"/>
    <lineage>
        <taxon>Eukaryota</taxon>
        <taxon>Fungi</taxon>
        <taxon>Fungi incertae sedis</taxon>
        <taxon>Mucoromycota</taxon>
        <taxon>Glomeromycotina</taxon>
        <taxon>Glomeromycetes</taxon>
        <taxon>Diversisporales</taxon>
        <taxon>Gigasporaceae</taxon>
        <taxon>Racocetra</taxon>
    </lineage>
</organism>
<reference evidence="1" key="1">
    <citation type="submission" date="2021-06" db="EMBL/GenBank/DDBJ databases">
        <authorList>
            <person name="Kallberg Y."/>
            <person name="Tangrot J."/>
            <person name="Rosling A."/>
        </authorList>
    </citation>
    <scope>NUCLEOTIDE SEQUENCE</scope>
    <source>
        <strain evidence="1">MA461A</strain>
    </source>
</reference>
<name>A0ACA9RXI0_9GLOM</name>
<feature type="non-terminal residue" evidence="1">
    <location>
        <position position="1"/>
    </location>
</feature>
<comment type="caution">
    <text evidence="1">The sequence shown here is derived from an EMBL/GenBank/DDBJ whole genome shotgun (WGS) entry which is preliminary data.</text>
</comment>
<gene>
    <name evidence="1" type="ORF">RPERSI_LOCUS23771</name>
</gene>
<keyword evidence="2" id="KW-1185">Reference proteome</keyword>